<dbReference type="PANTHER" id="PTHR36928">
    <property type="entry name" value="PHOSPHATASE YCDX-RELATED"/>
    <property type="match status" value="1"/>
</dbReference>
<dbReference type="SUPFAM" id="SSF89550">
    <property type="entry name" value="PHP domain-like"/>
    <property type="match status" value="1"/>
</dbReference>
<dbReference type="GO" id="GO:0042578">
    <property type="term" value="F:phosphoric ester hydrolase activity"/>
    <property type="evidence" value="ECO:0007669"/>
    <property type="project" value="TreeGrafter"/>
</dbReference>
<protein>
    <submittedName>
        <fullName evidence="2">PHP domain-containing protein</fullName>
    </submittedName>
</protein>
<organism evidence="2 3">
    <name type="scientific">Candidatus Oscillibacter excrementigallinarum</name>
    <dbReference type="NCBI Taxonomy" id="2838716"/>
    <lineage>
        <taxon>Bacteria</taxon>
        <taxon>Bacillati</taxon>
        <taxon>Bacillota</taxon>
        <taxon>Clostridia</taxon>
        <taxon>Eubacteriales</taxon>
        <taxon>Oscillospiraceae</taxon>
        <taxon>Oscillibacter</taxon>
    </lineage>
</organism>
<dbReference type="InterPro" id="IPR003141">
    <property type="entry name" value="Pol/His_phosphatase_N"/>
</dbReference>
<evidence type="ECO:0000313" key="3">
    <source>
        <dbReference type="Proteomes" id="UP000823824"/>
    </source>
</evidence>
<evidence type="ECO:0000313" key="2">
    <source>
        <dbReference type="EMBL" id="HJB12758.1"/>
    </source>
</evidence>
<dbReference type="InterPro" id="IPR016195">
    <property type="entry name" value="Pol/histidinol_Pase-like"/>
</dbReference>
<dbReference type="GO" id="GO:0008270">
    <property type="term" value="F:zinc ion binding"/>
    <property type="evidence" value="ECO:0007669"/>
    <property type="project" value="TreeGrafter"/>
</dbReference>
<proteinExistence type="predicted"/>
<sequence>MQLREMIPEVDTHTHTILSGHAWSTLRENCCAARDRGMKGLCLTEHAPGMEGGAPSFIPHSQRMLPREVEGIRVYRGIEANILDHQNHLDIPREYLKLCEFVIASIHSHMFPEKADGAANTATYVAMLRDPYVDILGHADDPSVPCDFDTIVQEAGRQGKLLELNNNSTTAHRPGSLPSLKRYILCCKAYGQRVCVASDAHFDTMVGNVTPLMTLLDELEFPPQLIVNLRQETFEAYLRERELRVASAG</sequence>
<dbReference type="EMBL" id="DWZJ01000027">
    <property type="protein sequence ID" value="HJB12758.1"/>
    <property type="molecule type" value="Genomic_DNA"/>
</dbReference>
<dbReference type="InterPro" id="IPR050243">
    <property type="entry name" value="PHP_phosphatase"/>
</dbReference>
<dbReference type="Gene3D" id="3.20.20.140">
    <property type="entry name" value="Metal-dependent hydrolases"/>
    <property type="match status" value="1"/>
</dbReference>
<comment type="caution">
    <text evidence="2">The sequence shown here is derived from an EMBL/GenBank/DDBJ whole genome shotgun (WGS) entry which is preliminary data.</text>
</comment>
<gene>
    <name evidence="2" type="ORF">H9787_03475</name>
</gene>
<dbReference type="InterPro" id="IPR004013">
    <property type="entry name" value="PHP_dom"/>
</dbReference>
<reference evidence="2" key="2">
    <citation type="submission" date="2021-04" db="EMBL/GenBank/DDBJ databases">
        <authorList>
            <person name="Gilroy R."/>
        </authorList>
    </citation>
    <scope>NUCLEOTIDE SEQUENCE</scope>
    <source>
        <strain evidence="2">ChiBcec18-1249</strain>
    </source>
</reference>
<evidence type="ECO:0000259" key="1">
    <source>
        <dbReference type="SMART" id="SM00481"/>
    </source>
</evidence>
<dbReference type="Proteomes" id="UP000823824">
    <property type="component" value="Unassembled WGS sequence"/>
</dbReference>
<dbReference type="SMART" id="SM00481">
    <property type="entry name" value="POLIIIAc"/>
    <property type="match status" value="1"/>
</dbReference>
<dbReference type="GO" id="GO:0005829">
    <property type="term" value="C:cytosol"/>
    <property type="evidence" value="ECO:0007669"/>
    <property type="project" value="TreeGrafter"/>
</dbReference>
<reference evidence="2" key="1">
    <citation type="journal article" date="2021" name="PeerJ">
        <title>Extensive microbial diversity within the chicken gut microbiome revealed by metagenomics and culture.</title>
        <authorList>
            <person name="Gilroy R."/>
            <person name="Ravi A."/>
            <person name="Getino M."/>
            <person name="Pursley I."/>
            <person name="Horton D.L."/>
            <person name="Alikhan N.F."/>
            <person name="Baker D."/>
            <person name="Gharbi K."/>
            <person name="Hall N."/>
            <person name="Watson M."/>
            <person name="Adriaenssens E.M."/>
            <person name="Foster-Nyarko E."/>
            <person name="Jarju S."/>
            <person name="Secka A."/>
            <person name="Antonio M."/>
            <person name="Oren A."/>
            <person name="Chaudhuri R.R."/>
            <person name="La Ragione R."/>
            <person name="Hildebrand F."/>
            <person name="Pallen M.J."/>
        </authorList>
    </citation>
    <scope>NUCLEOTIDE SEQUENCE</scope>
    <source>
        <strain evidence="2">ChiBcec18-1249</strain>
    </source>
</reference>
<dbReference type="PANTHER" id="PTHR36928:SF1">
    <property type="entry name" value="PHOSPHATASE YCDX-RELATED"/>
    <property type="match status" value="1"/>
</dbReference>
<dbReference type="Pfam" id="PF02811">
    <property type="entry name" value="PHP"/>
    <property type="match status" value="1"/>
</dbReference>
<accession>A0A9D2RR96</accession>
<name>A0A9D2RR96_9FIRM</name>
<feature type="domain" description="Polymerase/histidinol phosphatase N-terminal" evidence="1">
    <location>
        <begin position="10"/>
        <end position="84"/>
    </location>
</feature>
<dbReference type="AlphaFoldDB" id="A0A9D2RR96"/>